<dbReference type="SUPFAM" id="SSF48403">
    <property type="entry name" value="Ankyrin repeat"/>
    <property type="match status" value="1"/>
</dbReference>
<name>A0A0K1L796_9VIRU</name>
<proteinExistence type="predicted"/>
<protein>
    <submittedName>
        <fullName evidence="1">ORF_100L</fullName>
    </submittedName>
</protein>
<evidence type="ECO:0000313" key="2">
    <source>
        <dbReference type="Proteomes" id="UP000201485"/>
    </source>
</evidence>
<dbReference type="Gene3D" id="1.25.40.20">
    <property type="entry name" value="Ankyrin repeat-containing domain"/>
    <property type="match status" value="1"/>
</dbReference>
<dbReference type="RefSeq" id="YP_009163861.1">
    <property type="nucleotide sequence ID" value="NC_027778.1"/>
</dbReference>
<sequence>MCICAFIVLCIRFIGITDVSRLNKTMFDGASGKSTIARIIEEMGDNSIGLIMHNPQLSDRQNLRRICCLFTKETPCHLAAKLGHHRLLAYLISQKAYDKYAKDISDKTVLDVYAKPRDLYTLQLYETNIDEM</sequence>
<dbReference type="KEGG" id="vg:25479149"/>
<dbReference type="EMBL" id="KR139659">
    <property type="protein sequence ID" value="AKU37515.1"/>
    <property type="molecule type" value="Genomic_DNA"/>
</dbReference>
<dbReference type="InterPro" id="IPR036770">
    <property type="entry name" value="Ankyrin_rpt-contain_sf"/>
</dbReference>
<dbReference type="Proteomes" id="UP000201485">
    <property type="component" value="Segment"/>
</dbReference>
<gene>
    <name evidence="1" type="ORF">SDDV_100</name>
</gene>
<organism evidence="1 2">
    <name type="scientific">Scale drop disease virus</name>
    <dbReference type="NCBI Taxonomy" id="1697349"/>
    <lineage>
        <taxon>Viruses</taxon>
        <taxon>Varidnaviria</taxon>
        <taxon>Bamfordvirae</taxon>
        <taxon>Nucleocytoviricota</taxon>
        <taxon>Megaviricetes</taxon>
        <taxon>Pimascovirales</taxon>
        <taxon>Pimascovirales incertae sedis</taxon>
        <taxon>Iridoviridae</taxon>
        <taxon>Alphairidovirinae</taxon>
        <taxon>Megalocytivirus</taxon>
        <taxon>Megalocytivirus lates1</taxon>
    </lineage>
</organism>
<accession>A0A0K1L796</accession>
<reference evidence="1 2" key="1">
    <citation type="journal article" date="2015" name="PLoS Pathog.">
        <title>A Novel Virus Causes Scale Drop Disease in Lates calcarifer.</title>
        <authorList>
            <person name="de Groof A."/>
            <person name="Guelen L."/>
            <person name="Deijs M."/>
            <person name="van der Wal Y."/>
            <person name="Miyata M."/>
            <person name="Ng K.S."/>
            <person name="van Grinsven L."/>
            <person name="Simmelink B."/>
            <person name="Biermann Y."/>
            <person name="Grisez L."/>
            <person name="van Lent J."/>
            <person name="de Ronde A."/>
            <person name="Chang S.F."/>
            <person name="Schrier C."/>
            <person name="van der Hoek L."/>
        </authorList>
    </citation>
    <scope>NUCLEOTIDE SEQUENCE [LARGE SCALE GENOMIC DNA]</scope>
    <source>
        <strain evidence="1">C4575</strain>
    </source>
</reference>
<keyword evidence="2" id="KW-1185">Reference proteome</keyword>
<dbReference type="GeneID" id="25479149"/>
<evidence type="ECO:0000313" key="1">
    <source>
        <dbReference type="EMBL" id="AKU37515.1"/>
    </source>
</evidence>